<gene>
    <name evidence="4" type="ORF">AWE51_03225</name>
</gene>
<comment type="similarity">
    <text evidence="1 3">Belongs to the short-chain dehydrogenases/reductases (SDR) family.</text>
</comment>
<dbReference type="PANTHER" id="PTHR24320:SF148">
    <property type="entry name" value="NAD(P)-BINDING ROSSMANN-FOLD SUPERFAMILY PROTEIN"/>
    <property type="match status" value="1"/>
</dbReference>
<dbReference type="Gene3D" id="3.40.50.720">
    <property type="entry name" value="NAD(P)-binding Rossmann-like Domain"/>
    <property type="match status" value="1"/>
</dbReference>
<accession>A0A163CJ33</accession>
<evidence type="ECO:0000256" key="1">
    <source>
        <dbReference type="ARBA" id="ARBA00006484"/>
    </source>
</evidence>
<dbReference type="AlphaFoldDB" id="A0A163CJ33"/>
<dbReference type="SUPFAM" id="SSF51735">
    <property type="entry name" value="NAD(P)-binding Rossmann-fold domains"/>
    <property type="match status" value="1"/>
</dbReference>
<dbReference type="PRINTS" id="PR00080">
    <property type="entry name" value="SDRFAMILY"/>
</dbReference>
<dbReference type="PANTHER" id="PTHR24320">
    <property type="entry name" value="RETINOL DEHYDROGENASE"/>
    <property type="match status" value="1"/>
</dbReference>
<evidence type="ECO:0000313" key="4">
    <source>
        <dbReference type="EMBL" id="KZS42467.1"/>
    </source>
</evidence>
<dbReference type="PRINTS" id="PR00081">
    <property type="entry name" value="GDHRDH"/>
</dbReference>
<evidence type="ECO:0000313" key="5">
    <source>
        <dbReference type="Proteomes" id="UP000076715"/>
    </source>
</evidence>
<dbReference type="OrthoDB" id="597510at2"/>
<keyword evidence="2" id="KW-0560">Oxidoreductase</keyword>
<dbReference type="InterPro" id="IPR002347">
    <property type="entry name" value="SDR_fam"/>
</dbReference>
<keyword evidence="5" id="KW-1185">Reference proteome</keyword>
<evidence type="ECO:0000256" key="3">
    <source>
        <dbReference type="RuleBase" id="RU000363"/>
    </source>
</evidence>
<sequence length="270" mass="29725">MNKTILITGSTDGIGKLTAIKLAKDGYTIYVHGRNKEKLNAVVLEIKELSNNEKIDGFVADFSDLNDVQKMAAQINDKIPKLDVLINNAGIFKTSTSSSKGFDVRLVVNYLAPYVLTNKILSIIKKSETPRIINLSSAAQSHVTDATLAGLAMHTVSEAYAQSKLALTMWSFDLAKQYHDISVLAVNPGSLLNTRMANEAYGQHWSPATKGSDILYELAVSEEYNDITGRYFDNDKGNPKGEFAKAHPDAYDDVLISKLIERTKQLINQP</sequence>
<organism evidence="4 5">
    <name type="scientific">Aquimarina aggregata</name>
    <dbReference type="NCBI Taxonomy" id="1642818"/>
    <lineage>
        <taxon>Bacteria</taxon>
        <taxon>Pseudomonadati</taxon>
        <taxon>Bacteroidota</taxon>
        <taxon>Flavobacteriia</taxon>
        <taxon>Flavobacteriales</taxon>
        <taxon>Flavobacteriaceae</taxon>
        <taxon>Aquimarina</taxon>
    </lineage>
</organism>
<name>A0A163CJ33_9FLAO</name>
<evidence type="ECO:0000256" key="2">
    <source>
        <dbReference type="ARBA" id="ARBA00023002"/>
    </source>
</evidence>
<dbReference type="Proteomes" id="UP000076715">
    <property type="component" value="Unassembled WGS sequence"/>
</dbReference>
<comment type="caution">
    <text evidence="4">The sequence shown here is derived from an EMBL/GenBank/DDBJ whole genome shotgun (WGS) entry which is preliminary data.</text>
</comment>
<dbReference type="EMBL" id="LQRT01000002">
    <property type="protein sequence ID" value="KZS42467.1"/>
    <property type="molecule type" value="Genomic_DNA"/>
</dbReference>
<dbReference type="STRING" id="1642818.AWE51_03225"/>
<dbReference type="RefSeq" id="WP_066310250.1">
    <property type="nucleotide sequence ID" value="NZ_LQRT01000002.1"/>
</dbReference>
<dbReference type="Pfam" id="PF00106">
    <property type="entry name" value="adh_short"/>
    <property type="match status" value="1"/>
</dbReference>
<proteinExistence type="inferred from homology"/>
<reference evidence="4 5" key="1">
    <citation type="submission" date="2016-01" db="EMBL/GenBank/DDBJ databases">
        <title>The draft genome sequence of Aquimarina sp. RZW4-3-2.</title>
        <authorList>
            <person name="Wang Y."/>
        </authorList>
    </citation>
    <scope>NUCLEOTIDE SEQUENCE [LARGE SCALE GENOMIC DNA]</scope>
    <source>
        <strain evidence="4 5">RZW4-3-2</strain>
    </source>
</reference>
<dbReference type="InterPro" id="IPR036291">
    <property type="entry name" value="NAD(P)-bd_dom_sf"/>
</dbReference>
<dbReference type="GO" id="GO:0016491">
    <property type="term" value="F:oxidoreductase activity"/>
    <property type="evidence" value="ECO:0007669"/>
    <property type="project" value="UniProtKB-KW"/>
</dbReference>
<protein>
    <submittedName>
        <fullName evidence="4">Short-chain dehydrogenase</fullName>
    </submittedName>
</protein>